<evidence type="ECO:0000259" key="1">
    <source>
        <dbReference type="Pfam" id="PF11127"/>
    </source>
</evidence>
<sequence length="95" mass="9690">MSDIAHQAQDVAADLWEGMTSGPPNVGDVERIASTVMGLGLLAWGLRQGGTSGMLAGLAGVMLTTRGATGYCPAYAAMDSAGDDEGMGHRPDTLH</sequence>
<feature type="domain" description="Inner membrane protein YgaP-like transmembrane" evidence="1">
    <location>
        <begin position="24"/>
        <end position="78"/>
    </location>
</feature>
<reference evidence="2 3" key="1">
    <citation type="submission" date="2022-07" db="EMBL/GenBank/DDBJ databases">
        <authorList>
            <person name="Li W.-J."/>
            <person name="Deng Q.-Q."/>
        </authorList>
    </citation>
    <scope>NUCLEOTIDE SEQUENCE [LARGE SCALE GENOMIC DNA]</scope>
    <source>
        <strain evidence="2 3">SYSU M60028</strain>
    </source>
</reference>
<dbReference type="EMBL" id="JANCLU010000001">
    <property type="protein sequence ID" value="MCP8937078.1"/>
    <property type="molecule type" value="Genomic_DNA"/>
</dbReference>
<dbReference type="InterPro" id="IPR021309">
    <property type="entry name" value="YgaP-like_TM"/>
</dbReference>
<evidence type="ECO:0000313" key="3">
    <source>
        <dbReference type="Proteomes" id="UP001205890"/>
    </source>
</evidence>
<comment type="caution">
    <text evidence="2">The sequence shown here is derived from an EMBL/GenBank/DDBJ whole genome shotgun (WGS) entry which is preliminary data.</text>
</comment>
<keyword evidence="3" id="KW-1185">Reference proteome</keyword>
<dbReference type="Pfam" id="PF11127">
    <property type="entry name" value="YgaP-like_TM"/>
    <property type="match status" value="1"/>
</dbReference>
<proteinExistence type="predicted"/>
<name>A0ABT1L7V8_9HYPH</name>
<accession>A0ABT1L7V8</accession>
<dbReference type="Proteomes" id="UP001205890">
    <property type="component" value="Unassembled WGS sequence"/>
</dbReference>
<protein>
    <submittedName>
        <fullName evidence="2">DUF2892 domain-containing protein</fullName>
    </submittedName>
</protein>
<organism evidence="2 3">
    <name type="scientific">Alsobacter ponti</name>
    <dbReference type="NCBI Taxonomy" id="2962936"/>
    <lineage>
        <taxon>Bacteria</taxon>
        <taxon>Pseudomonadati</taxon>
        <taxon>Pseudomonadota</taxon>
        <taxon>Alphaproteobacteria</taxon>
        <taxon>Hyphomicrobiales</taxon>
        <taxon>Alsobacteraceae</taxon>
        <taxon>Alsobacter</taxon>
    </lineage>
</organism>
<dbReference type="RefSeq" id="WP_254737655.1">
    <property type="nucleotide sequence ID" value="NZ_JANCLU010000001.1"/>
</dbReference>
<evidence type="ECO:0000313" key="2">
    <source>
        <dbReference type="EMBL" id="MCP8937078.1"/>
    </source>
</evidence>
<gene>
    <name evidence="2" type="ORF">NK718_00975</name>
</gene>